<dbReference type="SUPFAM" id="SSF81653">
    <property type="entry name" value="Calcium ATPase, transduction domain A"/>
    <property type="match status" value="1"/>
</dbReference>
<dbReference type="GO" id="GO:0016020">
    <property type="term" value="C:membrane"/>
    <property type="evidence" value="ECO:0007669"/>
    <property type="project" value="UniProtKB-SubCell"/>
</dbReference>
<feature type="domain" description="HMA" evidence="6">
    <location>
        <begin position="14"/>
        <end position="80"/>
    </location>
</feature>
<dbReference type="InterPro" id="IPR006121">
    <property type="entry name" value="HMA_dom"/>
</dbReference>
<comment type="similarity">
    <text evidence="2">Belongs to the cation transport ATPase (P-type) (TC 3.A.3) family. Type IB subfamily.</text>
</comment>
<feature type="transmembrane region" description="Helical" evidence="5">
    <location>
        <begin position="103"/>
        <end position="120"/>
    </location>
</feature>
<sequence>MADAMEARPPSAMQTTTFTVLGICCSSEIKLIDRILNHLEGIENVSVNVLAKTATVVHDPAKAPASRIVQIESRPWPSASVVASGALLLVALCSYAFPPLIWIALLSVTVGVLGMLRRAVAALRRCVLDINVLMARVSLESLLNLAPQTAVIAETGETVHVKDIMINTIVSVKAGELVPVDGAVVAGASTVDESSLTGEFMPVDKEIGSNVETKAVAEDSAVARMVKLVEDAQNRRSHMEEFIEQFAKYYTPGL</sequence>
<keyword evidence="5" id="KW-0472">Membrane</keyword>
<reference evidence="7 8" key="1">
    <citation type="journal article" date="2014" name="Agronomy (Basel)">
        <title>A Draft Genome Sequence for Ensete ventricosum, the Drought-Tolerant Tree Against Hunger.</title>
        <authorList>
            <person name="Harrison J."/>
            <person name="Moore K.A."/>
            <person name="Paszkiewicz K."/>
            <person name="Jones T."/>
            <person name="Grant M."/>
            <person name="Ambacheew D."/>
            <person name="Muzemil S."/>
            <person name="Studholme D.J."/>
        </authorList>
    </citation>
    <scope>NUCLEOTIDE SEQUENCE [LARGE SCALE GENOMIC DNA]</scope>
</reference>
<accession>A0A427A8N3</accession>
<dbReference type="Pfam" id="PF00403">
    <property type="entry name" value="HMA"/>
    <property type="match status" value="1"/>
</dbReference>
<dbReference type="SUPFAM" id="SSF55008">
    <property type="entry name" value="HMA, heavy metal-associated domain"/>
    <property type="match status" value="1"/>
</dbReference>
<keyword evidence="5" id="KW-1133">Transmembrane helix</keyword>
<dbReference type="PROSITE" id="PS50846">
    <property type="entry name" value="HMA_2"/>
    <property type="match status" value="1"/>
</dbReference>
<dbReference type="PANTHER" id="PTHR48085:SF5">
    <property type="entry name" value="CADMIUM_ZINC-TRANSPORTING ATPASE HMA4-RELATED"/>
    <property type="match status" value="1"/>
</dbReference>
<dbReference type="InterPro" id="IPR008250">
    <property type="entry name" value="ATPase_P-typ_transduc_dom_A_sf"/>
</dbReference>
<dbReference type="AlphaFoldDB" id="A0A427A8N3"/>
<evidence type="ECO:0000313" key="7">
    <source>
        <dbReference type="EMBL" id="RRT72586.1"/>
    </source>
</evidence>
<keyword evidence="4" id="KW-0067">ATP-binding</keyword>
<name>A0A427A8N3_ENSVE</name>
<evidence type="ECO:0000256" key="4">
    <source>
        <dbReference type="ARBA" id="ARBA00022840"/>
    </source>
</evidence>
<dbReference type="InterPro" id="IPR036163">
    <property type="entry name" value="HMA_dom_sf"/>
</dbReference>
<evidence type="ECO:0000313" key="8">
    <source>
        <dbReference type="Proteomes" id="UP000287651"/>
    </source>
</evidence>
<proteinExistence type="inferred from homology"/>
<dbReference type="GO" id="GO:0022857">
    <property type="term" value="F:transmembrane transporter activity"/>
    <property type="evidence" value="ECO:0007669"/>
    <property type="project" value="TreeGrafter"/>
</dbReference>
<dbReference type="InterPro" id="IPR059000">
    <property type="entry name" value="ATPase_P-type_domA"/>
</dbReference>
<dbReference type="Gene3D" id="2.70.150.10">
    <property type="entry name" value="Calcium-transporting ATPase, cytoplasmic transduction domain A"/>
    <property type="match status" value="1"/>
</dbReference>
<comment type="caution">
    <text evidence="7">The sequence shown here is derived from an EMBL/GenBank/DDBJ whole genome shotgun (WGS) entry which is preliminary data.</text>
</comment>
<dbReference type="GO" id="GO:0046872">
    <property type="term" value="F:metal ion binding"/>
    <property type="evidence" value="ECO:0007669"/>
    <property type="project" value="InterPro"/>
</dbReference>
<evidence type="ECO:0000259" key="6">
    <source>
        <dbReference type="PROSITE" id="PS50846"/>
    </source>
</evidence>
<dbReference type="PANTHER" id="PTHR48085">
    <property type="entry name" value="CADMIUM/ZINC-TRANSPORTING ATPASE HMA2-RELATED"/>
    <property type="match status" value="1"/>
</dbReference>
<protein>
    <recommendedName>
        <fullName evidence="6">HMA domain-containing protein</fullName>
    </recommendedName>
</protein>
<dbReference type="GO" id="GO:0005524">
    <property type="term" value="F:ATP binding"/>
    <property type="evidence" value="ECO:0007669"/>
    <property type="project" value="UniProtKB-KW"/>
</dbReference>
<dbReference type="CDD" id="cd00371">
    <property type="entry name" value="HMA"/>
    <property type="match status" value="1"/>
</dbReference>
<dbReference type="Proteomes" id="UP000287651">
    <property type="component" value="Unassembled WGS sequence"/>
</dbReference>
<keyword evidence="5" id="KW-0812">Transmembrane</keyword>
<evidence type="ECO:0000256" key="5">
    <source>
        <dbReference type="SAM" id="Phobius"/>
    </source>
</evidence>
<organism evidence="7 8">
    <name type="scientific">Ensete ventricosum</name>
    <name type="common">Abyssinian banana</name>
    <name type="synonym">Musa ensete</name>
    <dbReference type="NCBI Taxonomy" id="4639"/>
    <lineage>
        <taxon>Eukaryota</taxon>
        <taxon>Viridiplantae</taxon>
        <taxon>Streptophyta</taxon>
        <taxon>Embryophyta</taxon>
        <taxon>Tracheophyta</taxon>
        <taxon>Spermatophyta</taxon>
        <taxon>Magnoliopsida</taxon>
        <taxon>Liliopsida</taxon>
        <taxon>Zingiberales</taxon>
        <taxon>Musaceae</taxon>
        <taxon>Ensete</taxon>
    </lineage>
</organism>
<gene>
    <name evidence="7" type="ORF">B296_00019767</name>
</gene>
<dbReference type="Pfam" id="PF00122">
    <property type="entry name" value="E1-E2_ATPase"/>
    <property type="match status" value="1"/>
</dbReference>
<evidence type="ECO:0000256" key="3">
    <source>
        <dbReference type="ARBA" id="ARBA00022741"/>
    </source>
</evidence>
<dbReference type="InterPro" id="IPR051014">
    <property type="entry name" value="Cation_Transport_ATPase_IB"/>
</dbReference>
<evidence type="ECO:0000256" key="2">
    <source>
        <dbReference type="ARBA" id="ARBA00006024"/>
    </source>
</evidence>
<keyword evidence="3" id="KW-0547">Nucleotide-binding</keyword>
<comment type="subcellular location">
    <subcellularLocation>
        <location evidence="1">Membrane</location>
        <topology evidence="1">Multi-pass membrane protein</topology>
    </subcellularLocation>
</comment>
<dbReference type="EMBL" id="AMZH03003358">
    <property type="protein sequence ID" value="RRT72586.1"/>
    <property type="molecule type" value="Genomic_DNA"/>
</dbReference>
<evidence type="ECO:0000256" key="1">
    <source>
        <dbReference type="ARBA" id="ARBA00004141"/>
    </source>
</evidence>
<dbReference type="Gene3D" id="3.30.70.100">
    <property type="match status" value="1"/>
</dbReference>